<dbReference type="InterPro" id="IPR004995">
    <property type="entry name" value="Spore_Ger"/>
</dbReference>
<reference evidence="4" key="1">
    <citation type="journal article" date="2014" name="Int. J. Syst. Evol. Microbiol.">
        <title>Complete genome sequence of Corynebacterium casei LMG S-19264T (=DSM 44701T), isolated from a smear-ripened cheese.</title>
        <authorList>
            <consortium name="US DOE Joint Genome Institute (JGI-PGF)"/>
            <person name="Walter F."/>
            <person name="Albersmeier A."/>
            <person name="Kalinowski J."/>
            <person name="Ruckert C."/>
        </authorList>
    </citation>
    <scope>NUCLEOTIDE SEQUENCE</scope>
    <source>
        <strain evidence="4">CGMCC 1.15178</strain>
    </source>
</reference>
<organism evidence="4 5">
    <name type="scientific">Paenibacillus nasutitermitis</name>
    <dbReference type="NCBI Taxonomy" id="1652958"/>
    <lineage>
        <taxon>Bacteria</taxon>
        <taxon>Bacillati</taxon>
        <taxon>Bacillota</taxon>
        <taxon>Bacilli</taxon>
        <taxon>Bacillales</taxon>
        <taxon>Paenibacillaceae</taxon>
        <taxon>Paenibacillus</taxon>
    </lineage>
</organism>
<accession>A0A916YSC7</accession>
<feature type="transmembrane region" description="Helical" evidence="3">
    <location>
        <begin position="324"/>
        <end position="346"/>
    </location>
</feature>
<evidence type="ECO:0000256" key="1">
    <source>
        <dbReference type="ARBA" id="ARBA00005278"/>
    </source>
</evidence>
<keyword evidence="2 3" id="KW-0472">Membrane</keyword>
<comment type="similarity">
    <text evidence="1">Belongs to the GerABKA family.</text>
</comment>
<dbReference type="AlphaFoldDB" id="A0A916YSC7"/>
<keyword evidence="5" id="KW-1185">Reference proteome</keyword>
<evidence type="ECO:0000256" key="3">
    <source>
        <dbReference type="SAM" id="Phobius"/>
    </source>
</evidence>
<gene>
    <name evidence="4" type="primary">gerKA</name>
    <name evidence="4" type="ORF">GCM10010911_15430</name>
</gene>
<evidence type="ECO:0000313" key="4">
    <source>
        <dbReference type="EMBL" id="GGD58538.1"/>
    </source>
</evidence>
<dbReference type="GO" id="GO:0009847">
    <property type="term" value="P:spore germination"/>
    <property type="evidence" value="ECO:0007669"/>
    <property type="project" value="InterPro"/>
</dbReference>
<reference evidence="4" key="2">
    <citation type="submission" date="2020-09" db="EMBL/GenBank/DDBJ databases">
        <authorList>
            <person name="Sun Q."/>
            <person name="Zhou Y."/>
        </authorList>
    </citation>
    <scope>NUCLEOTIDE SEQUENCE</scope>
    <source>
        <strain evidence="4">CGMCC 1.15178</strain>
    </source>
</reference>
<dbReference type="PIRSF" id="PIRSF005690">
    <property type="entry name" value="GerBA"/>
    <property type="match status" value="1"/>
</dbReference>
<dbReference type="Pfam" id="PF03323">
    <property type="entry name" value="GerA"/>
    <property type="match status" value="1"/>
</dbReference>
<dbReference type="RefSeq" id="WP_229750132.1">
    <property type="nucleotide sequence ID" value="NZ_BMHP01000001.1"/>
</dbReference>
<feature type="transmembrane region" description="Helical" evidence="3">
    <location>
        <begin position="414"/>
        <end position="438"/>
    </location>
</feature>
<sequence length="493" mass="55414">MNMQSQKSHEVWTEERLRTQYAESEDVRIRSFDFGEKADTRVILAYADGLCDDIEIDKIVIPKLAEHYDKQGNFLQPLTPLTTILPIQSFENGSSPDKVDEILFEGSLIFLFVKEEALYSLGLSNRPQRQPNDSNTEISIKGPRDCFVEDIVVNIALVRKRIRSRSLHVEYHTLGVRTRTKVGLLYMYDIISPKLLNELRKRLDSIHLDGIYSINQLEEMLVGSKFKILPLLDFTGRPDYIVSSLLAGRFVLIVDGIPMVLSGPAGLTYIMKSPEDVHFNYVYISFSRIIRIFSLFISIFLPGIWVSLVAFHPDQIPFRMMATIAISRLGLPLSSQMEMFILLMLLEIFREAGVRLPSSIGQTLTSIGALIIGDAAIRAGLVSPSVVVVGAVTAVSSVTLVNQTLSTMVSILRLIFFFLASFLGMYGLILGVIIMIAYMSSLRSFGVNYLAPLSPLRLHEVASSFLRVPWTLLKKRPKSLNTIDRDREGEEGQ</sequence>
<evidence type="ECO:0000313" key="5">
    <source>
        <dbReference type="Proteomes" id="UP000612456"/>
    </source>
</evidence>
<keyword evidence="3" id="KW-1133">Transmembrane helix</keyword>
<feature type="transmembrane region" description="Helical" evidence="3">
    <location>
        <begin position="292"/>
        <end position="312"/>
    </location>
</feature>
<evidence type="ECO:0000256" key="2">
    <source>
        <dbReference type="ARBA" id="ARBA00023136"/>
    </source>
</evidence>
<proteinExistence type="inferred from homology"/>
<protein>
    <submittedName>
        <fullName evidence="4">Spore germination protein KA</fullName>
    </submittedName>
</protein>
<feature type="transmembrane region" description="Helical" evidence="3">
    <location>
        <begin position="367"/>
        <end position="394"/>
    </location>
</feature>
<comment type="caution">
    <text evidence="4">The sequence shown here is derived from an EMBL/GenBank/DDBJ whole genome shotgun (WGS) entry which is preliminary data.</text>
</comment>
<keyword evidence="3" id="KW-0812">Transmembrane</keyword>
<dbReference type="InterPro" id="IPR050768">
    <property type="entry name" value="UPF0353/GerABKA_families"/>
</dbReference>
<name>A0A916YSC7_9BACL</name>
<dbReference type="EMBL" id="BMHP01000001">
    <property type="protein sequence ID" value="GGD58538.1"/>
    <property type="molecule type" value="Genomic_DNA"/>
</dbReference>
<dbReference type="PANTHER" id="PTHR22550">
    <property type="entry name" value="SPORE GERMINATION PROTEIN"/>
    <property type="match status" value="1"/>
</dbReference>
<dbReference type="Proteomes" id="UP000612456">
    <property type="component" value="Unassembled WGS sequence"/>
</dbReference>
<dbReference type="PANTHER" id="PTHR22550:SF5">
    <property type="entry name" value="LEUCINE ZIPPER PROTEIN 4"/>
    <property type="match status" value="1"/>
</dbReference>
<dbReference type="GO" id="GO:0016020">
    <property type="term" value="C:membrane"/>
    <property type="evidence" value="ECO:0007669"/>
    <property type="project" value="InterPro"/>
</dbReference>
<feature type="transmembrane region" description="Helical" evidence="3">
    <location>
        <begin position="250"/>
        <end position="271"/>
    </location>
</feature>